<dbReference type="PIRSF" id="PIRSF006060">
    <property type="entry name" value="AA_transporter"/>
    <property type="match status" value="1"/>
</dbReference>
<evidence type="ECO:0000313" key="7">
    <source>
        <dbReference type="EMBL" id="MBB5985700.1"/>
    </source>
</evidence>
<feature type="transmembrane region" description="Helical" evidence="6">
    <location>
        <begin position="412"/>
        <end position="430"/>
    </location>
</feature>
<sequence>MTSATGYAADPIRRTPAQGSGDAPAGAPRKILSDRHVLALTIGIVVGAGIFRTPALVAEFSSSEAMLIGAWIAGGLLSILGALCYAELAASYPHFGGDYHFLQRAYGVRTAFLYGWARFSVIQTGSLALLAYVFGDYVAMVAPIGPYSSAIYAALVVIAVSGANWVGVKVGAQAQTLLTIAEVLGLVAVIAAAFLLAPAAPVETTTAVAGGEGGGALGLVMVFVLLTYGGWNEAVYLSAEVKDAPRRLGRLMVIGLGIVTVLYVLANLAFLRVLGLAGMASAEAVAAEAMQRALGGTGAVFISVIVALAALTSANATVITGARSLCALARAFPALRWAGRWRTDRDTPGNAILAQGAVALLLVFAGVFALDGFRLALEYTAPVFWVFLFLVGLALFVLRWREPQRARPFRVPLYPLVPAIFCATSLYLLYSSLVYAGTGAWVGVAVLALGGILLVFLKPHETEEMD</sequence>
<dbReference type="Gene3D" id="1.20.1740.10">
    <property type="entry name" value="Amino acid/polyamine transporter I"/>
    <property type="match status" value="1"/>
</dbReference>
<evidence type="ECO:0000313" key="8">
    <source>
        <dbReference type="Proteomes" id="UP001138540"/>
    </source>
</evidence>
<feature type="transmembrane region" description="Helical" evidence="6">
    <location>
        <begin position="37"/>
        <end position="56"/>
    </location>
</feature>
<proteinExistence type="predicted"/>
<feature type="transmembrane region" description="Helical" evidence="6">
    <location>
        <begin position="293"/>
        <end position="314"/>
    </location>
</feature>
<dbReference type="PANTHER" id="PTHR11785:SF512">
    <property type="entry name" value="SOBREMESA, ISOFORM B"/>
    <property type="match status" value="1"/>
</dbReference>
<evidence type="ECO:0000256" key="6">
    <source>
        <dbReference type="SAM" id="Phobius"/>
    </source>
</evidence>
<dbReference type="RefSeq" id="WP_184152372.1">
    <property type="nucleotide sequence ID" value="NZ_JACHKA010000001.1"/>
</dbReference>
<dbReference type="Proteomes" id="UP001138540">
    <property type="component" value="Unassembled WGS sequence"/>
</dbReference>
<feature type="transmembrane region" description="Helical" evidence="6">
    <location>
        <begin position="436"/>
        <end position="457"/>
    </location>
</feature>
<keyword evidence="4 6" id="KW-0472">Membrane</keyword>
<keyword evidence="8" id="KW-1185">Reference proteome</keyword>
<reference evidence="7 8" key="1">
    <citation type="submission" date="2020-08" db="EMBL/GenBank/DDBJ databases">
        <title>Exploring microbial biodiversity for novel pathways involved in the catabolism of aromatic compounds derived from lignin.</title>
        <authorList>
            <person name="Elkins J."/>
        </authorList>
    </citation>
    <scope>NUCLEOTIDE SEQUENCE [LARGE SCALE GENOMIC DNA]</scope>
    <source>
        <strain evidence="7 8">B1D3A</strain>
    </source>
</reference>
<dbReference type="PANTHER" id="PTHR11785">
    <property type="entry name" value="AMINO ACID TRANSPORTER"/>
    <property type="match status" value="1"/>
</dbReference>
<feature type="transmembrane region" description="Helical" evidence="6">
    <location>
        <begin position="251"/>
        <end position="273"/>
    </location>
</feature>
<evidence type="ECO:0000256" key="2">
    <source>
        <dbReference type="ARBA" id="ARBA00022692"/>
    </source>
</evidence>
<keyword evidence="3 6" id="KW-1133">Transmembrane helix</keyword>
<dbReference type="EMBL" id="JACHKA010000001">
    <property type="protein sequence ID" value="MBB5985700.1"/>
    <property type="molecule type" value="Genomic_DNA"/>
</dbReference>
<comment type="subcellular location">
    <subcellularLocation>
        <location evidence="1">Membrane</location>
        <topology evidence="1">Multi-pass membrane protein</topology>
    </subcellularLocation>
</comment>
<feature type="region of interest" description="Disordered" evidence="5">
    <location>
        <begin position="1"/>
        <end position="26"/>
    </location>
</feature>
<name>A0ABR6NEJ9_9SPHN</name>
<evidence type="ECO:0000256" key="3">
    <source>
        <dbReference type="ARBA" id="ARBA00022989"/>
    </source>
</evidence>
<dbReference type="InterPro" id="IPR050598">
    <property type="entry name" value="AminoAcid_Transporter"/>
</dbReference>
<feature type="transmembrane region" description="Helical" evidence="6">
    <location>
        <begin position="147"/>
        <end position="166"/>
    </location>
</feature>
<accession>A0ABR6NEJ9</accession>
<feature type="transmembrane region" description="Helical" evidence="6">
    <location>
        <begin position="178"/>
        <end position="197"/>
    </location>
</feature>
<dbReference type="InterPro" id="IPR002293">
    <property type="entry name" value="AA/rel_permease1"/>
</dbReference>
<evidence type="ECO:0000256" key="5">
    <source>
        <dbReference type="SAM" id="MobiDB-lite"/>
    </source>
</evidence>
<feature type="transmembrane region" description="Helical" evidence="6">
    <location>
        <begin position="350"/>
        <end position="370"/>
    </location>
</feature>
<gene>
    <name evidence="7" type="ORF">HNP60_001674</name>
</gene>
<evidence type="ECO:0000256" key="1">
    <source>
        <dbReference type="ARBA" id="ARBA00004141"/>
    </source>
</evidence>
<comment type="caution">
    <text evidence="7">The sequence shown here is derived from an EMBL/GenBank/DDBJ whole genome shotgun (WGS) entry which is preliminary data.</text>
</comment>
<protein>
    <submittedName>
        <fullName evidence="7">Amino acid transporter</fullName>
    </submittedName>
</protein>
<feature type="transmembrane region" description="Helical" evidence="6">
    <location>
        <begin position="217"/>
        <end position="239"/>
    </location>
</feature>
<keyword evidence="2 6" id="KW-0812">Transmembrane</keyword>
<dbReference type="Pfam" id="PF13520">
    <property type="entry name" value="AA_permease_2"/>
    <property type="match status" value="1"/>
</dbReference>
<feature type="transmembrane region" description="Helical" evidence="6">
    <location>
        <begin position="68"/>
        <end position="90"/>
    </location>
</feature>
<feature type="transmembrane region" description="Helical" evidence="6">
    <location>
        <begin position="382"/>
        <end position="400"/>
    </location>
</feature>
<evidence type="ECO:0000256" key="4">
    <source>
        <dbReference type="ARBA" id="ARBA00023136"/>
    </source>
</evidence>
<organism evidence="7 8">
    <name type="scientific">Sphingobium lignivorans</name>
    <dbReference type="NCBI Taxonomy" id="2735886"/>
    <lineage>
        <taxon>Bacteria</taxon>
        <taxon>Pseudomonadati</taxon>
        <taxon>Pseudomonadota</taxon>
        <taxon>Alphaproteobacteria</taxon>
        <taxon>Sphingomonadales</taxon>
        <taxon>Sphingomonadaceae</taxon>
        <taxon>Sphingobium</taxon>
    </lineage>
</organism>
<feature type="transmembrane region" description="Helical" evidence="6">
    <location>
        <begin position="111"/>
        <end position="135"/>
    </location>
</feature>